<accession>A0AAV4MBH6</accession>
<dbReference type="Proteomes" id="UP001054945">
    <property type="component" value="Unassembled WGS sequence"/>
</dbReference>
<proteinExistence type="predicted"/>
<evidence type="ECO:0000256" key="1">
    <source>
        <dbReference type="SAM" id="MobiDB-lite"/>
    </source>
</evidence>
<name>A0AAV4MBH6_CAEEX</name>
<comment type="caution">
    <text evidence="2">The sequence shown here is derived from an EMBL/GenBank/DDBJ whole genome shotgun (WGS) entry which is preliminary data.</text>
</comment>
<keyword evidence="3" id="KW-1185">Reference proteome</keyword>
<sequence>MSQEFDCGVAQVPWSRLFIGRRGGVLLSWTAGQKLIVRFRASRDSNHTSERKEKSNNSSLNWDKRRFSPELELKEKSFLPASRAHVCKYFMWDIKTGFVTMATESSASSDDITEL</sequence>
<gene>
    <name evidence="2" type="ORF">CEXT_810861</name>
</gene>
<evidence type="ECO:0000313" key="2">
    <source>
        <dbReference type="EMBL" id="GIX69057.1"/>
    </source>
</evidence>
<dbReference type="EMBL" id="BPLR01019543">
    <property type="protein sequence ID" value="GIX69057.1"/>
    <property type="molecule type" value="Genomic_DNA"/>
</dbReference>
<feature type="region of interest" description="Disordered" evidence="1">
    <location>
        <begin position="43"/>
        <end position="62"/>
    </location>
</feature>
<reference evidence="2 3" key="1">
    <citation type="submission" date="2021-06" db="EMBL/GenBank/DDBJ databases">
        <title>Caerostris extrusa draft genome.</title>
        <authorList>
            <person name="Kono N."/>
            <person name="Arakawa K."/>
        </authorList>
    </citation>
    <scope>NUCLEOTIDE SEQUENCE [LARGE SCALE GENOMIC DNA]</scope>
</reference>
<dbReference type="AlphaFoldDB" id="A0AAV4MBH6"/>
<feature type="compositionally biased region" description="Basic and acidic residues" evidence="1">
    <location>
        <begin position="43"/>
        <end position="55"/>
    </location>
</feature>
<evidence type="ECO:0000313" key="3">
    <source>
        <dbReference type="Proteomes" id="UP001054945"/>
    </source>
</evidence>
<organism evidence="2 3">
    <name type="scientific">Caerostris extrusa</name>
    <name type="common">Bark spider</name>
    <name type="synonym">Caerostris bankana</name>
    <dbReference type="NCBI Taxonomy" id="172846"/>
    <lineage>
        <taxon>Eukaryota</taxon>
        <taxon>Metazoa</taxon>
        <taxon>Ecdysozoa</taxon>
        <taxon>Arthropoda</taxon>
        <taxon>Chelicerata</taxon>
        <taxon>Arachnida</taxon>
        <taxon>Araneae</taxon>
        <taxon>Araneomorphae</taxon>
        <taxon>Entelegynae</taxon>
        <taxon>Araneoidea</taxon>
        <taxon>Araneidae</taxon>
        <taxon>Caerostris</taxon>
    </lineage>
</organism>
<protein>
    <submittedName>
        <fullName evidence="2">Uncharacterized protein</fullName>
    </submittedName>
</protein>